<proteinExistence type="predicted"/>
<dbReference type="InterPro" id="IPR005828">
    <property type="entry name" value="MFS_sugar_transport-like"/>
</dbReference>
<keyword evidence="6 7" id="KW-0472">Membrane</keyword>
<evidence type="ECO:0000256" key="1">
    <source>
        <dbReference type="ARBA" id="ARBA00004651"/>
    </source>
</evidence>
<dbReference type="Pfam" id="PF00083">
    <property type="entry name" value="Sugar_tr"/>
    <property type="match status" value="1"/>
</dbReference>
<evidence type="ECO:0000259" key="8">
    <source>
        <dbReference type="PROSITE" id="PS50850"/>
    </source>
</evidence>
<feature type="transmembrane region" description="Helical" evidence="7">
    <location>
        <begin position="56"/>
        <end position="86"/>
    </location>
</feature>
<evidence type="ECO:0000256" key="3">
    <source>
        <dbReference type="ARBA" id="ARBA00022475"/>
    </source>
</evidence>
<evidence type="ECO:0000256" key="6">
    <source>
        <dbReference type="ARBA" id="ARBA00023136"/>
    </source>
</evidence>
<dbReference type="InterPro" id="IPR036259">
    <property type="entry name" value="MFS_trans_sf"/>
</dbReference>
<gene>
    <name evidence="9" type="primary">proP</name>
    <name evidence="9" type="ORF">ERS852471_00096</name>
</gene>
<evidence type="ECO:0000256" key="2">
    <source>
        <dbReference type="ARBA" id="ARBA00022448"/>
    </source>
</evidence>
<dbReference type="Gene3D" id="1.20.1250.20">
    <property type="entry name" value="MFS general substrate transporter like domains"/>
    <property type="match status" value="1"/>
</dbReference>
<dbReference type="GO" id="GO:0022857">
    <property type="term" value="F:transmembrane transporter activity"/>
    <property type="evidence" value="ECO:0007669"/>
    <property type="project" value="InterPro"/>
</dbReference>
<feature type="transmembrane region" description="Helical" evidence="7">
    <location>
        <begin position="125"/>
        <end position="147"/>
    </location>
</feature>
<evidence type="ECO:0000256" key="5">
    <source>
        <dbReference type="ARBA" id="ARBA00022989"/>
    </source>
</evidence>
<feature type="transmembrane region" description="Helical" evidence="7">
    <location>
        <begin position="98"/>
        <end position="119"/>
    </location>
</feature>
<dbReference type="PANTHER" id="PTHR43045:SF1">
    <property type="entry name" value="SHIKIMATE TRANSPORTER"/>
    <property type="match status" value="1"/>
</dbReference>
<dbReference type="AlphaFoldDB" id="A0A173XSJ9"/>
<dbReference type="PROSITE" id="PS50850">
    <property type="entry name" value="MFS"/>
    <property type="match status" value="1"/>
</dbReference>
<dbReference type="PANTHER" id="PTHR43045">
    <property type="entry name" value="SHIKIMATE TRANSPORTER"/>
    <property type="match status" value="1"/>
</dbReference>
<organism evidence="9 10">
    <name type="scientific">Clostridium disporicum</name>
    <dbReference type="NCBI Taxonomy" id="84024"/>
    <lineage>
        <taxon>Bacteria</taxon>
        <taxon>Bacillati</taxon>
        <taxon>Bacillota</taxon>
        <taxon>Clostridia</taxon>
        <taxon>Eubacteriales</taxon>
        <taxon>Clostridiaceae</taxon>
        <taxon>Clostridium</taxon>
    </lineage>
</organism>
<evidence type="ECO:0000256" key="7">
    <source>
        <dbReference type="SAM" id="Phobius"/>
    </source>
</evidence>
<reference evidence="9 10" key="1">
    <citation type="submission" date="2015-09" db="EMBL/GenBank/DDBJ databases">
        <authorList>
            <consortium name="Pathogen Informatics"/>
        </authorList>
    </citation>
    <scope>NUCLEOTIDE SEQUENCE [LARGE SCALE GENOMIC DNA]</scope>
    <source>
        <strain evidence="9 10">2789STDY5834856</strain>
    </source>
</reference>
<dbReference type="SUPFAM" id="SSF103473">
    <property type="entry name" value="MFS general substrate transporter"/>
    <property type="match status" value="1"/>
</dbReference>
<comment type="subcellular location">
    <subcellularLocation>
        <location evidence="1">Cell membrane</location>
        <topology evidence="1">Multi-pass membrane protein</topology>
    </subcellularLocation>
</comment>
<keyword evidence="2" id="KW-0813">Transport</keyword>
<keyword evidence="3" id="KW-1003">Cell membrane</keyword>
<evidence type="ECO:0000256" key="4">
    <source>
        <dbReference type="ARBA" id="ARBA00022692"/>
    </source>
</evidence>
<evidence type="ECO:0000313" key="9">
    <source>
        <dbReference type="EMBL" id="CUN53936.1"/>
    </source>
</evidence>
<name>A0A173XSJ9_9CLOT</name>
<dbReference type="InterPro" id="IPR020846">
    <property type="entry name" value="MFS_dom"/>
</dbReference>
<dbReference type="Proteomes" id="UP000095594">
    <property type="component" value="Unassembled WGS sequence"/>
</dbReference>
<accession>A0A173XSJ9</accession>
<feature type="domain" description="Major facilitator superfamily (MFS) profile" evidence="8">
    <location>
        <begin position="1"/>
        <end position="152"/>
    </location>
</feature>
<keyword evidence="5 7" id="KW-1133">Transmembrane helix</keyword>
<evidence type="ECO:0000313" key="10">
    <source>
        <dbReference type="Proteomes" id="UP000095594"/>
    </source>
</evidence>
<protein>
    <submittedName>
        <fullName evidence="9">Proline porter II</fullName>
    </submittedName>
</protein>
<sequence>MYIVNIIFAVAAMPFILWAGKLADKLGKGKLFCMSSIACGLIAIPGMKIIENSGGNLFIITAVIILGWSIFYSGIWGVLGSLWAQLFETEVRYSGISFVYHAPSFLVAGIVPTICTHLLKVGNGNVIFIGIFVAFVAVISTICGVVLQKRHDKAEKLAKMNVKITSEVGVTE</sequence>
<dbReference type="EMBL" id="CYZX01000001">
    <property type="protein sequence ID" value="CUN53936.1"/>
    <property type="molecule type" value="Genomic_DNA"/>
</dbReference>
<feature type="transmembrane region" description="Helical" evidence="7">
    <location>
        <begin position="6"/>
        <end position="24"/>
    </location>
</feature>
<dbReference type="GO" id="GO:0005886">
    <property type="term" value="C:plasma membrane"/>
    <property type="evidence" value="ECO:0007669"/>
    <property type="project" value="UniProtKB-SubCell"/>
</dbReference>
<keyword evidence="4 7" id="KW-0812">Transmembrane</keyword>